<evidence type="ECO:0000256" key="4">
    <source>
        <dbReference type="ARBA" id="ARBA00022833"/>
    </source>
</evidence>
<name>A0ABR6XA51_9BURK</name>
<evidence type="ECO:0000256" key="5">
    <source>
        <dbReference type="SAM" id="SignalP"/>
    </source>
</evidence>
<evidence type="ECO:0000313" key="8">
    <source>
        <dbReference type="Proteomes" id="UP000648257"/>
    </source>
</evidence>
<evidence type="ECO:0000256" key="1">
    <source>
        <dbReference type="ARBA" id="ARBA00007749"/>
    </source>
</evidence>
<evidence type="ECO:0000256" key="3">
    <source>
        <dbReference type="ARBA" id="ARBA00022801"/>
    </source>
</evidence>
<dbReference type="PANTHER" id="PTHR42978:SF6">
    <property type="entry name" value="QUORUM-QUENCHING LACTONASE YTNP-RELATED"/>
    <property type="match status" value="1"/>
</dbReference>
<organism evidence="7 8">
    <name type="scientific">Undibacterium seohonense</name>
    <dbReference type="NCBI Taxonomy" id="1344950"/>
    <lineage>
        <taxon>Bacteria</taxon>
        <taxon>Pseudomonadati</taxon>
        <taxon>Pseudomonadota</taxon>
        <taxon>Betaproteobacteria</taxon>
        <taxon>Burkholderiales</taxon>
        <taxon>Oxalobacteraceae</taxon>
        <taxon>Undibacterium</taxon>
    </lineage>
</organism>
<keyword evidence="4" id="KW-0862">Zinc</keyword>
<keyword evidence="3" id="KW-0378">Hydrolase</keyword>
<accession>A0ABR6XA51</accession>
<dbReference type="RefSeq" id="WP_186924340.1">
    <property type="nucleotide sequence ID" value="NZ_JACOFW010000029.1"/>
</dbReference>
<keyword evidence="8" id="KW-1185">Reference proteome</keyword>
<keyword evidence="5" id="KW-0732">Signal</keyword>
<dbReference type="Gene3D" id="3.60.15.10">
    <property type="entry name" value="Ribonuclease Z/Hydroxyacylglutathione hydrolase-like"/>
    <property type="match status" value="1"/>
</dbReference>
<evidence type="ECO:0000259" key="6">
    <source>
        <dbReference type="SMART" id="SM00849"/>
    </source>
</evidence>
<feature type="signal peptide" evidence="5">
    <location>
        <begin position="1"/>
        <end position="30"/>
    </location>
</feature>
<feature type="chain" id="PRO_5046855053" evidence="5">
    <location>
        <begin position="31"/>
        <end position="324"/>
    </location>
</feature>
<evidence type="ECO:0000256" key="2">
    <source>
        <dbReference type="ARBA" id="ARBA00022723"/>
    </source>
</evidence>
<dbReference type="CDD" id="cd07720">
    <property type="entry name" value="OPHC2-like_MBL-fold"/>
    <property type="match status" value="1"/>
</dbReference>
<evidence type="ECO:0000313" key="7">
    <source>
        <dbReference type="EMBL" id="MBC3809281.1"/>
    </source>
</evidence>
<sequence length="324" mass="34360">MKFRLTGMAFAVATASLTAIASLVSVPAFAEAPMTKSAAPGYYRVMLGDFEVTALSDGVVALPVDKLLTNTKPEKTLKALQKHHLSTPTATSVNGYLINTGSKLVLIDTGAATLFGPTLGRLANSLKAAGYSPEQVDEVYITHMHGDHVGGLMNGDQLAFPNAIVRADQHDADFWLSQANLDKAPADAKGGFQGAMASVNPYLKVGKFKTFNGDTELVPGVKAVAARGHTPGHSVYLVESKGQKLMLWGDLMHVAAVQFENPTVTISFDSDSKAAMAQRLKAYADAAKQGYMVGATHLSFPGLGYVRSEGKGYAWVPVNYVPVK</sequence>
<keyword evidence="2" id="KW-0479">Metal-binding</keyword>
<dbReference type="InterPro" id="IPR001279">
    <property type="entry name" value="Metallo-B-lactamas"/>
</dbReference>
<dbReference type="PANTHER" id="PTHR42978">
    <property type="entry name" value="QUORUM-QUENCHING LACTONASE YTNP-RELATED-RELATED"/>
    <property type="match status" value="1"/>
</dbReference>
<dbReference type="InterPro" id="IPR036866">
    <property type="entry name" value="RibonucZ/Hydroxyglut_hydro"/>
</dbReference>
<reference evidence="7 8" key="1">
    <citation type="submission" date="2020-08" db="EMBL/GenBank/DDBJ databases">
        <title>Novel species isolated from subtropical streams in China.</title>
        <authorList>
            <person name="Lu H."/>
        </authorList>
    </citation>
    <scope>NUCLEOTIDE SEQUENCE [LARGE SCALE GENOMIC DNA]</scope>
    <source>
        <strain evidence="7 8">KACC 16656</strain>
    </source>
</reference>
<protein>
    <submittedName>
        <fullName evidence="7">MBL fold metallo-hydrolase</fullName>
    </submittedName>
</protein>
<comment type="similarity">
    <text evidence="1">Belongs to the metallo-beta-lactamase superfamily.</text>
</comment>
<dbReference type="Pfam" id="PF00753">
    <property type="entry name" value="Lactamase_B"/>
    <property type="match status" value="1"/>
</dbReference>
<gene>
    <name evidence="7" type="ORF">H8K52_18230</name>
</gene>
<dbReference type="EMBL" id="JACOFW010000029">
    <property type="protein sequence ID" value="MBC3809281.1"/>
    <property type="molecule type" value="Genomic_DNA"/>
</dbReference>
<dbReference type="Proteomes" id="UP000648257">
    <property type="component" value="Unassembled WGS sequence"/>
</dbReference>
<dbReference type="SUPFAM" id="SSF56281">
    <property type="entry name" value="Metallo-hydrolase/oxidoreductase"/>
    <property type="match status" value="1"/>
</dbReference>
<feature type="domain" description="Metallo-beta-lactamase" evidence="6">
    <location>
        <begin position="92"/>
        <end position="297"/>
    </location>
</feature>
<proteinExistence type="inferred from homology"/>
<dbReference type="SMART" id="SM00849">
    <property type="entry name" value="Lactamase_B"/>
    <property type="match status" value="1"/>
</dbReference>
<dbReference type="InterPro" id="IPR051013">
    <property type="entry name" value="MBL_superfamily_lactonases"/>
</dbReference>
<comment type="caution">
    <text evidence="7">The sequence shown here is derived from an EMBL/GenBank/DDBJ whole genome shotgun (WGS) entry which is preliminary data.</text>
</comment>